<dbReference type="EMBL" id="CADCWM010000916">
    <property type="protein sequence ID" value="CAA9584560.1"/>
    <property type="molecule type" value="Genomic_DNA"/>
</dbReference>
<name>A0A6J4VQ50_9BACT</name>
<evidence type="ECO:0000256" key="1">
    <source>
        <dbReference type="SAM" id="MobiDB-lite"/>
    </source>
</evidence>
<dbReference type="InterPro" id="IPR010296">
    <property type="entry name" value="DUF899_thioredox"/>
</dbReference>
<protein>
    <submittedName>
        <fullName evidence="2">Uncharacterized protein</fullName>
    </submittedName>
</protein>
<organism evidence="2">
    <name type="scientific">uncultured Thermomicrobiales bacterium</name>
    <dbReference type="NCBI Taxonomy" id="1645740"/>
    <lineage>
        <taxon>Bacteria</taxon>
        <taxon>Pseudomonadati</taxon>
        <taxon>Thermomicrobiota</taxon>
        <taxon>Thermomicrobia</taxon>
        <taxon>Thermomicrobiales</taxon>
        <taxon>environmental samples</taxon>
    </lineage>
</organism>
<dbReference type="Pfam" id="PF05988">
    <property type="entry name" value="DUF899"/>
    <property type="match status" value="1"/>
</dbReference>
<evidence type="ECO:0000313" key="2">
    <source>
        <dbReference type="EMBL" id="CAA9584560.1"/>
    </source>
</evidence>
<accession>A0A6J4VQ50</accession>
<gene>
    <name evidence="2" type="ORF">AVDCRST_MAG88-3760</name>
</gene>
<feature type="region of interest" description="Disordered" evidence="1">
    <location>
        <begin position="76"/>
        <end position="101"/>
    </location>
</feature>
<reference evidence="2" key="1">
    <citation type="submission" date="2020-02" db="EMBL/GenBank/DDBJ databases">
        <authorList>
            <person name="Meier V. D."/>
        </authorList>
    </citation>
    <scope>NUCLEOTIDE SEQUENCE</scope>
    <source>
        <strain evidence="2">AVDCRST_MAG88</strain>
    </source>
</reference>
<proteinExistence type="predicted"/>
<sequence>MAAGALDALAAERRRLPMVAFDRDYRFTRPDGTPRLPDLFEDRRQLIVYLCRLVGSSGPPAWHLCLMRARRSGRMSEPASTGAATPRWSCPPHRIASASPR</sequence>
<dbReference type="AlphaFoldDB" id="A0A6J4VQ50"/>